<evidence type="ECO:0000256" key="1">
    <source>
        <dbReference type="SAM" id="Coils"/>
    </source>
</evidence>
<gene>
    <name evidence="2" type="ORF">Tco_1043242</name>
</gene>
<dbReference type="Proteomes" id="UP001151760">
    <property type="component" value="Unassembled WGS sequence"/>
</dbReference>
<keyword evidence="1" id="KW-0175">Coiled coil</keyword>
<keyword evidence="3" id="KW-1185">Reference proteome</keyword>
<feature type="coiled-coil region" evidence="1">
    <location>
        <begin position="212"/>
        <end position="258"/>
    </location>
</feature>
<reference evidence="2" key="2">
    <citation type="submission" date="2022-01" db="EMBL/GenBank/DDBJ databases">
        <authorList>
            <person name="Yamashiro T."/>
            <person name="Shiraishi A."/>
            <person name="Satake H."/>
            <person name="Nakayama K."/>
        </authorList>
    </citation>
    <scope>NUCLEOTIDE SEQUENCE</scope>
</reference>
<evidence type="ECO:0000313" key="2">
    <source>
        <dbReference type="EMBL" id="GJT76517.1"/>
    </source>
</evidence>
<sequence>MVHPTSQVNKVHTDTNQIFDNVNHLLTHEMHQEEHLDSDVESNIDDNTIPLSSVTYLTAKFKCSNLGYRPAPTVHDSEDSLVHAEVSRTKMSERLGTIKPINYAELNALYSHFVPQKELSREQVYWLPAEELATQKRNTPRSIELEELKIYKEATNALMELKNVVLFIERITFNLQLKDQLQGKDDTIKNLHTQINIMRMLNVGSIIGSFDKQALETELSQLKDAITSVRIQMMDLRLEDRRCKITALTDENAKLKTELISKLSSGSIACEKPKVLA</sequence>
<protein>
    <submittedName>
        <fullName evidence="2">Uncharacterized protein</fullName>
    </submittedName>
</protein>
<organism evidence="2 3">
    <name type="scientific">Tanacetum coccineum</name>
    <dbReference type="NCBI Taxonomy" id="301880"/>
    <lineage>
        <taxon>Eukaryota</taxon>
        <taxon>Viridiplantae</taxon>
        <taxon>Streptophyta</taxon>
        <taxon>Embryophyta</taxon>
        <taxon>Tracheophyta</taxon>
        <taxon>Spermatophyta</taxon>
        <taxon>Magnoliopsida</taxon>
        <taxon>eudicotyledons</taxon>
        <taxon>Gunneridae</taxon>
        <taxon>Pentapetalae</taxon>
        <taxon>asterids</taxon>
        <taxon>campanulids</taxon>
        <taxon>Asterales</taxon>
        <taxon>Asteraceae</taxon>
        <taxon>Asteroideae</taxon>
        <taxon>Anthemideae</taxon>
        <taxon>Anthemidinae</taxon>
        <taxon>Tanacetum</taxon>
    </lineage>
</organism>
<comment type="caution">
    <text evidence="2">The sequence shown here is derived from an EMBL/GenBank/DDBJ whole genome shotgun (WGS) entry which is preliminary data.</text>
</comment>
<evidence type="ECO:0000313" key="3">
    <source>
        <dbReference type="Proteomes" id="UP001151760"/>
    </source>
</evidence>
<reference evidence="2" key="1">
    <citation type="journal article" date="2022" name="Int. J. Mol. Sci.">
        <title>Draft Genome of Tanacetum Coccineum: Genomic Comparison of Closely Related Tanacetum-Family Plants.</title>
        <authorList>
            <person name="Yamashiro T."/>
            <person name="Shiraishi A."/>
            <person name="Nakayama K."/>
            <person name="Satake H."/>
        </authorList>
    </citation>
    <scope>NUCLEOTIDE SEQUENCE</scope>
</reference>
<name>A0ABQ5GLG9_9ASTR</name>
<accession>A0ABQ5GLG9</accession>
<proteinExistence type="predicted"/>
<dbReference type="EMBL" id="BQNB010018631">
    <property type="protein sequence ID" value="GJT76517.1"/>
    <property type="molecule type" value="Genomic_DNA"/>
</dbReference>